<dbReference type="EMBL" id="JXCE01000055">
    <property type="protein sequence ID" value="KPA42847.1"/>
    <property type="molecule type" value="Genomic_DNA"/>
</dbReference>
<dbReference type="Proteomes" id="UP000037904">
    <property type="component" value="Unassembled WGS sequence"/>
</dbReference>
<comment type="caution">
    <text evidence="1">The sequence shown here is derived from an EMBL/GenBank/DDBJ whole genome shotgun (WGS) entry which is preliminary data.</text>
</comment>
<protein>
    <submittedName>
        <fullName evidence="1">Uncharacterized protein</fullName>
    </submittedName>
</protein>
<evidence type="ECO:0000313" key="2">
    <source>
        <dbReference type="Proteomes" id="UP000037904"/>
    </source>
</evidence>
<gene>
    <name evidence="1" type="ORF">FLAG1_04287</name>
</gene>
<accession>A0A0N0V7A8</accession>
<reference evidence="1 2" key="1">
    <citation type="submission" date="2015-04" db="EMBL/GenBank/DDBJ databases">
        <title>The draft genome sequence of Fusarium langsethiae, a T-2/HT-2 mycotoxin producer.</title>
        <authorList>
            <person name="Lysoe E."/>
            <person name="Divon H.H."/>
            <person name="Terzi V."/>
            <person name="Orru L."/>
            <person name="Lamontanara A."/>
            <person name="Kolseth A.-K."/>
            <person name="Frandsen R.J."/>
            <person name="Nielsen K."/>
            <person name="Thrane U."/>
        </authorList>
    </citation>
    <scope>NUCLEOTIDE SEQUENCE [LARGE SCALE GENOMIC DNA]</scope>
    <source>
        <strain evidence="1 2">Fl201059</strain>
    </source>
</reference>
<organism evidence="1 2">
    <name type="scientific">Fusarium langsethiae</name>
    <dbReference type="NCBI Taxonomy" id="179993"/>
    <lineage>
        <taxon>Eukaryota</taxon>
        <taxon>Fungi</taxon>
        <taxon>Dikarya</taxon>
        <taxon>Ascomycota</taxon>
        <taxon>Pezizomycotina</taxon>
        <taxon>Sordariomycetes</taxon>
        <taxon>Hypocreomycetidae</taxon>
        <taxon>Hypocreales</taxon>
        <taxon>Nectriaceae</taxon>
        <taxon>Fusarium</taxon>
    </lineage>
</organism>
<dbReference type="AlphaFoldDB" id="A0A0N0V7A8"/>
<dbReference type="OrthoDB" id="5428055at2759"/>
<evidence type="ECO:0000313" key="1">
    <source>
        <dbReference type="EMBL" id="KPA42847.1"/>
    </source>
</evidence>
<sequence>MEGRFLLEQYWHPWRQDMDYEIQFDIKVFEFMGDHCGLPEDPKMLEDARDMIMYWESTSKVEPPEQTNRRLFIIQDLHPRLIEILWVLLDIPPEFFLAHCEEFPNISVSNAFGAPQGSSAYWKVPVPRSYDVPHSCGQQQPGPYYAKLGNFNRGDIFDRAHQEDG</sequence>
<proteinExistence type="predicted"/>
<keyword evidence="2" id="KW-1185">Reference proteome</keyword>
<name>A0A0N0V7A8_FUSLA</name>